<evidence type="ECO:0000313" key="3">
    <source>
        <dbReference type="Proteomes" id="UP000230821"/>
    </source>
</evidence>
<protein>
    <recommendedName>
        <fullName evidence="1">N-acetyltransferase domain-containing protein</fullName>
    </recommendedName>
</protein>
<dbReference type="Gene3D" id="3.40.630.30">
    <property type="match status" value="1"/>
</dbReference>
<evidence type="ECO:0000259" key="1">
    <source>
        <dbReference type="PROSITE" id="PS51186"/>
    </source>
</evidence>
<feature type="domain" description="N-acetyltransferase" evidence="1">
    <location>
        <begin position="42"/>
        <end position="197"/>
    </location>
</feature>
<dbReference type="EMBL" id="PDSK01000096">
    <property type="protein sequence ID" value="PIE33562.1"/>
    <property type="molecule type" value="Genomic_DNA"/>
</dbReference>
<name>A0A2G6KF34_9BACT</name>
<proteinExistence type="predicted"/>
<dbReference type="SUPFAM" id="SSF55729">
    <property type="entry name" value="Acyl-CoA N-acyltransferases (Nat)"/>
    <property type="match status" value="1"/>
</dbReference>
<sequence>MSQYEFRYRKYAEALYFALLEDAFYITMERSVVDSSPKEAMIRYMDYSIIEGEQYGDIFLPAQHDYGVSVWSKPLDKDIEEEKHQQKSHFLGEYMGPESLETYQSIVDFMSEQSKPLIDEDAWYLSIIGILPEFQGRGLGVELVDNILRKTDRLQVSTYLETFTPRNMSFYERLGYQVAGEIHEPTTDATYWIMVRKAKNP</sequence>
<evidence type="ECO:0000313" key="2">
    <source>
        <dbReference type="EMBL" id="PIE33562.1"/>
    </source>
</evidence>
<reference evidence="2 3" key="1">
    <citation type="submission" date="2017-10" db="EMBL/GenBank/DDBJ databases">
        <title>Novel microbial diversity and functional potential in the marine mammal oral microbiome.</title>
        <authorList>
            <person name="Dudek N.K."/>
            <person name="Sun C.L."/>
            <person name="Burstein D."/>
            <person name="Kantor R.S."/>
            <person name="Aliaga Goltsman D.S."/>
            <person name="Bik E.M."/>
            <person name="Thomas B.C."/>
            <person name="Banfield J.F."/>
            <person name="Relman D.A."/>
        </authorList>
    </citation>
    <scope>NUCLEOTIDE SEQUENCE [LARGE SCALE GENOMIC DNA]</scope>
    <source>
        <strain evidence="2">DOLJORAL78_47_16</strain>
    </source>
</reference>
<dbReference type="InterPro" id="IPR016181">
    <property type="entry name" value="Acyl_CoA_acyltransferase"/>
</dbReference>
<accession>A0A2G6KF34</accession>
<dbReference type="PANTHER" id="PTHR42791">
    <property type="entry name" value="GNAT FAMILY ACETYLTRANSFERASE"/>
    <property type="match status" value="1"/>
</dbReference>
<gene>
    <name evidence="2" type="ORF">CSA56_10600</name>
</gene>
<dbReference type="InterPro" id="IPR000182">
    <property type="entry name" value="GNAT_dom"/>
</dbReference>
<dbReference type="Proteomes" id="UP000230821">
    <property type="component" value="Unassembled WGS sequence"/>
</dbReference>
<dbReference type="GO" id="GO:0016747">
    <property type="term" value="F:acyltransferase activity, transferring groups other than amino-acyl groups"/>
    <property type="evidence" value="ECO:0007669"/>
    <property type="project" value="InterPro"/>
</dbReference>
<dbReference type="InterPro" id="IPR052523">
    <property type="entry name" value="Trichothecene_AcTrans"/>
</dbReference>
<comment type="caution">
    <text evidence="2">The sequence shown here is derived from an EMBL/GenBank/DDBJ whole genome shotgun (WGS) entry which is preliminary data.</text>
</comment>
<dbReference type="PANTHER" id="PTHR42791:SF1">
    <property type="entry name" value="N-ACETYLTRANSFERASE DOMAIN-CONTAINING PROTEIN"/>
    <property type="match status" value="1"/>
</dbReference>
<dbReference type="AlphaFoldDB" id="A0A2G6KF34"/>
<dbReference type="Pfam" id="PF00583">
    <property type="entry name" value="Acetyltransf_1"/>
    <property type="match status" value="1"/>
</dbReference>
<dbReference type="PROSITE" id="PS51186">
    <property type="entry name" value="GNAT"/>
    <property type="match status" value="1"/>
</dbReference>
<dbReference type="CDD" id="cd04301">
    <property type="entry name" value="NAT_SF"/>
    <property type="match status" value="1"/>
</dbReference>
<organism evidence="2 3">
    <name type="scientific">candidate division KSB3 bacterium</name>
    <dbReference type="NCBI Taxonomy" id="2044937"/>
    <lineage>
        <taxon>Bacteria</taxon>
        <taxon>candidate division KSB3</taxon>
    </lineage>
</organism>